<comment type="caution">
    <text evidence="2">The sequence shown here is derived from an EMBL/GenBank/DDBJ whole genome shotgun (WGS) entry which is preliminary data.</text>
</comment>
<keyword evidence="3" id="KW-1185">Reference proteome</keyword>
<feature type="compositionally biased region" description="Basic and acidic residues" evidence="1">
    <location>
        <begin position="86"/>
        <end position="103"/>
    </location>
</feature>
<dbReference type="AlphaFoldDB" id="A0ABD3KU72"/>
<sequence length="103" mass="11792">MPRINVTVLLSAKHALRISQEEEEEEEEDSWAALNHWACKSVHWVGPPLALIQTCFGPNSHSAQPNPIATPQRHFFFPPPTAREVSGQRKERGSRDETKLRRR</sequence>
<evidence type="ECO:0000256" key="1">
    <source>
        <dbReference type="SAM" id="MobiDB-lite"/>
    </source>
</evidence>
<reference evidence="2 3" key="1">
    <citation type="submission" date="2024-11" db="EMBL/GenBank/DDBJ databases">
        <title>Chromosome-level genome assembly of Eucalyptus globulus Labill. provides insights into its genome evolution.</title>
        <authorList>
            <person name="Li X."/>
        </authorList>
    </citation>
    <scope>NUCLEOTIDE SEQUENCE [LARGE SCALE GENOMIC DNA]</scope>
    <source>
        <strain evidence="2">CL2024</strain>
        <tissue evidence="2">Fresh tender leaves</tissue>
    </source>
</reference>
<dbReference type="Proteomes" id="UP001634007">
    <property type="component" value="Unassembled WGS sequence"/>
</dbReference>
<protein>
    <submittedName>
        <fullName evidence="2">Uncharacterized protein</fullName>
    </submittedName>
</protein>
<evidence type="ECO:0000313" key="2">
    <source>
        <dbReference type="EMBL" id="KAL3740831.1"/>
    </source>
</evidence>
<accession>A0ABD3KU72</accession>
<proteinExistence type="predicted"/>
<dbReference type="EMBL" id="JBJKBG010000005">
    <property type="protein sequence ID" value="KAL3740831.1"/>
    <property type="molecule type" value="Genomic_DNA"/>
</dbReference>
<feature type="region of interest" description="Disordered" evidence="1">
    <location>
        <begin position="77"/>
        <end position="103"/>
    </location>
</feature>
<organism evidence="2 3">
    <name type="scientific">Eucalyptus globulus</name>
    <name type="common">Tasmanian blue gum</name>
    <dbReference type="NCBI Taxonomy" id="34317"/>
    <lineage>
        <taxon>Eukaryota</taxon>
        <taxon>Viridiplantae</taxon>
        <taxon>Streptophyta</taxon>
        <taxon>Embryophyta</taxon>
        <taxon>Tracheophyta</taxon>
        <taxon>Spermatophyta</taxon>
        <taxon>Magnoliopsida</taxon>
        <taxon>eudicotyledons</taxon>
        <taxon>Gunneridae</taxon>
        <taxon>Pentapetalae</taxon>
        <taxon>rosids</taxon>
        <taxon>malvids</taxon>
        <taxon>Myrtales</taxon>
        <taxon>Myrtaceae</taxon>
        <taxon>Myrtoideae</taxon>
        <taxon>Eucalypteae</taxon>
        <taxon>Eucalyptus</taxon>
    </lineage>
</organism>
<evidence type="ECO:0000313" key="3">
    <source>
        <dbReference type="Proteomes" id="UP001634007"/>
    </source>
</evidence>
<name>A0ABD3KU72_EUCGL</name>
<gene>
    <name evidence="2" type="ORF">ACJRO7_022020</name>
</gene>